<accession>A0A915E4D3</accession>
<evidence type="ECO:0000313" key="1">
    <source>
        <dbReference type="Proteomes" id="UP000887574"/>
    </source>
</evidence>
<name>A0A915E4D3_9BILA</name>
<keyword evidence="1" id="KW-1185">Reference proteome</keyword>
<dbReference type="Proteomes" id="UP000887574">
    <property type="component" value="Unplaced"/>
</dbReference>
<evidence type="ECO:0000313" key="2">
    <source>
        <dbReference type="WBParaSite" id="jg26354"/>
    </source>
</evidence>
<proteinExistence type="predicted"/>
<reference evidence="2" key="1">
    <citation type="submission" date="2022-11" db="UniProtKB">
        <authorList>
            <consortium name="WormBaseParasite"/>
        </authorList>
    </citation>
    <scope>IDENTIFICATION</scope>
</reference>
<protein>
    <submittedName>
        <fullName evidence="2">Uncharacterized protein</fullName>
    </submittedName>
</protein>
<dbReference type="WBParaSite" id="jg26354">
    <property type="protein sequence ID" value="jg26354"/>
    <property type="gene ID" value="jg26354"/>
</dbReference>
<dbReference type="AlphaFoldDB" id="A0A915E4D3"/>
<organism evidence="1 2">
    <name type="scientific">Ditylenchus dipsaci</name>
    <dbReference type="NCBI Taxonomy" id="166011"/>
    <lineage>
        <taxon>Eukaryota</taxon>
        <taxon>Metazoa</taxon>
        <taxon>Ecdysozoa</taxon>
        <taxon>Nematoda</taxon>
        <taxon>Chromadorea</taxon>
        <taxon>Rhabditida</taxon>
        <taxon>Tylenchina</taxon>
        <taxon>Tylenchomorpha</taxon>
        <taxon>Sphaerularioidea</taxon>
        <taxon>Anguinidae</taxon>
        <taxon>Anguininae</taxon>
        <taxon>Ditylenchus</taxon>
    </lineage>
</organism>
<sequence>MVHTQKSIVATPEFSLLCEHTTILSHHCGLQSRVATMDQCCNGTGAVPSAEKFSKKLLCVWKLKELFVGSRRLILSEMRKRRPYWNGLEYVHPSSTVEKMDAIVEVDELELNQLALDTDQKLDLIVTQLGQINLHMKEMEKKFDKKFESVELRLQEAEKKFDKKFESVDLRLKEAERRQEPMKDKMGERMLIPKKALSILPDPSSILVVRVLSCSLSGSWLLDCNLRGLPHLVIRVLYFGFGTNVIGGLILVVEGIHVVRPYPCVNWAYYPLTWHS</sequence>